<evidence type="ECO:0000313" key="2">
    <source>
        <dbReference type="EMBL" id="SIM50953.1"/>
    </source>
</evidence>
<dbReference type="SUPFAM" id="SSF52200">
    <property type="entry name" value="Toll/Interleukin receptor TIR domain"/>
    <property type="match status" value="1"/>
</dbReference>
<evidence type="ECO:0000313" key="3">
    <source>
        <dbReference type="Proteomes" id="UP000185124"/>
    </source>
</evidence>
<dbReference type="Gene3D" id="3.40.50.10140">
    <property type="entry name" value="Toll/interleukin-1 receptor homology (TIR) domain"/>
    <property type="match status" value="1"/>
</dbReference>
<organism evidence="2 3">
    <name type="scientific">Micromonospora cremea</name>
    <dbReference type="NCBI Taxonomy" id="709881"/>
    <lineage>
        <taxon>Bacteria</taxon>
        <taxon>Bacillati</taxon>
        <taxon>Actinomycetota</taxon>
        <taxon>Actinomycetes</taxon>
        <taxon>Micromonosporales</taxon>
        <taxon>Micromonosporaceae</taxon>
        <taxon>Micromonospora</taxon>
    </lineage>
</organism>
<dbReference type="Proteomes" id="UP000185124">
    <property type="component" value="Unassembled WGS sequence"/>
</dbReference>
<dbReference type="NCBIfam" id="NF040588">
    <property type="entry name" value="FxsC_Nterm"/>
    <property type="match status" value="1"/>
</dbReference>
<dbReference type="EMBL" id="FSQT01000001">
    <property type="protein sequence ID" value="SIM50953.1"/>
    <property type="molecule type" value="Genomic_DNA"/>
</dbReference>
<keyword evidence="3" id="KW-1185">Reference proteome</keyword>
<accession>A0A1N5TRA6</accession>
<sequence>MVGEWQLDDGRVVDDPLAPLFFVSYAVIKPPGRATGGRREANSNALRLFTELSIHVNALVSRPAGADPGFINRNMRGGERWTPELLEAVGTCQVFVALLSPAYLDSEWCAMEWDLFASRTIVRRDGRPTHETGILPVSWAPADSCEPPNRLQWFSPDGTPDEDVVPNYHQEGLYGLLSMKYDASDVVIWKLAQRVVELSRSHWVEPRVLTAPNGLARKFSRRGA</sequence>
<dbReference type="InterPro" id="IPR047603">
    <property type="entry name" value="FxsC_N"/>
</dbReference>
<name>A0A1N5TRA6_9ACTN</name>
<evidence type="ECO:0000259" key="1">
    <source>
        <dbReference type="Pfam" id="PF13676"/>
    </source>
</evidence>
<dbReference type="GO" id="GO:0007165">
    <property type="term" value="P:signal transduction"/>
    <property type="evidence" value="ECO:0007669"/>
    <property type="project" value="InterPro"/>
</dbReference>
<gene>
    <name evidence="2" type="ORF">SAMN04489832_0329</name>
</gene>
<reference evidence="3" key="1">
    <citation type="submission" date="2016-12" db="EMBL/GenBank/DDBJ databases">
        <authorList>
            <person name="Varghese N."/>
            <person name="Submissions S."/>
        </authorList>
    </citation>
    <scope>NUCLEOTIDE SEQUENCE [LARGE SCALE GENOMIC DNA]</scope>
    <source>
        <strain evidence="3">DSM 45599</strain>
    </source>
</reference>
<dbReference type="Pfam" id="PF13676">
    <property type="entry name" value="TIR_2"/>
    <property type="match status" value="1"/>
</dbReference>
<proteinExistence type="predicted"/>
<dbReference type="AlphaFoldDB" id="A0A1N5TRA6"/>
<protein>
    <submittedName>
        <fullName evidence="2">TIR domain-containing protein</fullName>
    </submittedName>
</protein>
<dbReference type="STRING" id="709881.SAMN04489832_0329"/>
<dbReference type="InterPro" id="IPR035897">
    <property type="entry name" value="Toll_tir_struct_dom_sf"/>
</dbReference>
<dbReference type="InterPro" id="IPR000157">
    <property type="entry name" value="TIR_dom"/>
</dbReference>
<feature type="domain" description="TIR" evidence="1">
    <location>
        <begin position="65"/>
        <end position="155"/>
    </location>
</feature>